<evidence type="ECO:0000313" key="7">
    <source>
        <dbReference type="EMBL" id="AHI23679.1"/>
    </source>
</evidence>
<feature type="transmembrane region" description="Helical" evidence="5">
    <location>
        <begin position="121"/>
        <end position="141"/>
    </location>
</feature>
<proteinExistence type="predicted"/>
<reference evidence="7 8" key="1">
    <citation type="submission" date="2013-02" db="EMBL/GenBank/DDBJ databases">
        <title>The complete genome sequence of Corynebacterium vitaeruminis DSM 20294.</title>
        <authorList>
            <person name="Ruckert C."/>
            <person name="Albersmeier A."/>
            <person name="Kalinowski J."/>
        </authorList>
    </citation>
    <scope>NUCLEOTIDE SEQUENCE [LARGE SCALE GENOMIC DNA]</scope>
    <source>
        <strain evidence="8">ATCC 10234</strain>
    </source>
</reference>
<dbReference type="PATRIC" id="fig|1224164.3.peg.2320"/>
<evidence type="ECO:0000256" key="2">
    <source>
        <dbReference type="ARBA" id="ARBA00022692"/>
    </source>
</evidence>
<protein>
    <recommendedName>
        <fullName evidence="6">Integral membrane bound transporter domain-containing protein</fullName>
    </recommendedName>
</protein>
<sequence>MVASTWQQIRSMNRFRQGLLRLRANWVYVLQAGLAAGLSYWVGLNVFGHAEPFFAPMATVIVLSTTGGERFRRSVELVLGVSLGVGMGDLLISVVGPGTWQIAVAVSASIALGMLVDKGVLVANQASFAAVLIATILPPGTSGGFDRMIDALTGGVVGLIVIGLFPQSPLKMGRKEIAKILGLTSEVQFRVAAALKTADAAALAAALTDARGSQAGINNMIAATKFGKETVTVSPLLWHQRSRIKSMIRVLNPVDNAMRDTRVLTRKALVLTEDHETASPKQIELIEGLAGVTARLSDLYYGKGEVNESREIPELVATLREISGAADLSVAEGSGLSGHAVLAQTRSLCVDLMQICGQSRRSAIEALVPIAASPAAVEELWNDGE</sequence>
<keyword evidence="4 5" id="KW-0472">Membrane</keyword>
<evidence type="ECO:0000259" key="6">
    <source>
        <dbReference type="Pfam" id="PF13515"/>
    </source>
</evidence>
<evidence type="ECO:0000256" key="3">
    <source>
        <dbReference type="ARBA" id="ARBA00022989"/>
    </source>
</evidence>
<dbReference type="InterPro" id="IPR049453">
    <property type="entry name" value="Memb_transporter_dom"/>
</dbReference>
<dbReference type="AlphaFoldDB" id="W5Y444"/>
<dbReference type="GO" id="GO:0016020">
    <property type="term" value="C:membrane"/>
    <property type="evidence" value="ECO:0007669"/>
    <property type="project" value="UniProtKB-SubCell"/>
</dbReference>
<keyword evidence="8" id="KW-1185">Reference proteome</keyword>
<evidence type="ECO:0000256" key="4">
    <source>
        <dbReference type="ARBA" id="ARBA00023136"/>
    </source>
</evidence>
<evidence type="ECO:0000313" key="8">
    <source>
        <dbReference type="Proteomes" id="UP000019222"/>
    </source>
</evidence>
<dbReference type="HOGENOM" id="CLU_046662_0_0_11"/>
<name>W5Y444_9CORY</name>
<dbReference type="Pfam" id="PF13515">
    <property type="entry name" value="FUSC_2"/>
    <property type="match status" value="1"/>
</dbReference>
<feature type="transmembrane region" description="Helical" evidence="5">
    <location>
        <begin position="98"/>
        <end position="116"/>
    </location>
</feature>
<dbReference type="EMBL" id="CP004353">
    <property type="protein sequence ID" value="AHI23679.1"/>
    <property type="molecule type" value="Genomic_DNA"/>
</dbReference>
<accession>W5Y444</accession>
<feature type="transmembrane region" description="Helical" evidence="5">
    <location>
        <begin position="147"/>
        <end position="165"/>
    </location>
</feature>
<gene>
    <name evidence="7" type="ORF">B843_11505</name>
</gene>
<dbReference type="KEGG" id="cvt:B843_11505"/>
<dbReference type="Proteomes" id="UP000019222">
    <property type="component" value="Chromosome"/>
</dbReference>
<dbReference type="eggNOG" id="COG4129">
    <property type="taxonomic scope" value="Bacteria"/>
</dbReference>
<feature type="transmembrane region" description="Helical" evidence="5">
    <location>
        <begin position="20"/>
        <end position="40"/>
    </location>
</feature>
<evidence type="ECO:0000256" key="1">
    <source>
        <dbReference type="ARBA" id="ARBA00004141"/>
    </source>
</evidence>
<evidence type="ECO:0000256" key="5">
    <source>
        <dbReference type="SAM" id="Phobius"/>
    </source>
</evidence>
<comment type="subcellular location">
    <subcellularLocation>
        <location evidence="1">Membrane</location>
        <topology evidence="1">Multi-pass membrane protein</topology>
    </subcellularLocation>
</comment>
<keyword evidence="3 5" id="KW-1133">Transmembrane helix</keyword>
<feature type="domain" description="Integral membrane bound transporter" evidence="6">
    <location>
        <begin position="41"/>
        <end position="161"/>
    </location>
</feature>
<dbReference type="STRING" id="1224164.B843_11505"/>
<keyword evidence="2 5" id="KW-0812">Transmembrane</keyword>
<organism evidence="7 8">
    <name type="scientific">Corynebacterium vitaeruminis DSM 20294</name>
    <dbReference type="NCBI Taxonomy" id="1224164"/>
    <lineage>
        <taxon>Bacteria</taxon>
        <taxon>Bacillati</taxon>
        <taxon>Actinomycetota</taxon>
        <taxon>Actinomycetes</taxon>
        <taxon>Mycobacteriales</taxon>
        <taxon>Corynebacteriaceae</taxon>
        <taxon>Corynebacterium</taxon>
    </lineage>
</organism>